<dbReference type="Pfam" id="PF16686">
    <property type="entry name" value="POT1PC"/>
    <property type="match status" value="1"/>
</dbReference>
<dbReference type="CDD" id="cd04497">
    <property type="entry name" value="hPOT1_OB1_like"/>
    <property type="match status" value="1"/>
</dbReference>
<dbReference type="SMART" id="SM00976">
    <property type="entry name" value="Telo_bind"/>
    <property type="match status" value="1"/>
</dbReference>
<keyword evidence="7" id="KW-0238">DNA-binding</keyword>
<dbReference type="PANTHER" id="PTHR14513:SF0">
    <property type="entry name" value="PROTECTION OF TELOMERES PROTEIN 1"/>
    <property type="match status" value="1"/>
</dbReference>
<protein>
    <recommendedName>
        <fullName evidence="4">Protection of telomeres protein 1</fullName>
    </recommendedName>
</protein>
<evidence type="ECO:0000259" key="9">
    <source>
        <dbReference type="SMART" id="SM00976"/>
    </source>
</evidence>
<evidence type="ECO:0000256" key="7">
    <source>
        <dbReference type="ARBA" id="ARBA00023125"/>
    </source>
</evidence>
<comment type="subcellular location">
    <subcellularLocation>
        <location evidence="2">Chromosome</location>
        <location evidence="2">Telomere</location>
    </subcellularLocation>
    <subcellularLocation>
        <location evidence="1">Nucleus</location>
    </subcellularLocation>
</comment>
<dbReference type="RefSeq" id="XP_045561946.1">
    <property type="nucleotide sequence ID" value="XM_045705990.1"/>
</dbReference>
<feature type="domain" description="Telomeric single stranded DNA binding POT1/Cdc13" evidence="9">
    <location>
        <begin position="210"/>
        <end position="340"/>
    </location>
</feature>
<keyword evidence="5" id="KW-0158">Chromosome</keyword>
<keyword evidence="8" id="KW-0539">Nucleus</keyword>
<dbReference type="InterPro" id="IPR048953">
    <property type="entry name" value="POT1_C_insert"/>
</dbReference>
<keyword evidence="6" id="KW-0779">Telomere</keyword>
<name>A0ABM3DT12_SALSA</name>
<dbReference type="Pfam" id="PF21375">
    <property type="entry name" value="POT1_C_insert"/>
    <property type="match status" value="1"/>
</dbReference>
<evidence type="ECO:0000313" key="10">
    <source>
        <dbReference type="Proteomes" id="UP001652741"/>
    </source>
</evidence>
<dbReference type="CDD" id="cd04498">
    <property type="entry name" value="hPOT1_OB2"/>
    <property type="match status" value="1"/>
</dbReference>
<dbReference type="Pfam" id="PF02765">
    <property type="entry name" value="POT1"/>
    <property type="match status" value="1"/>
</dbReference>
<dbReference type="GeneID" id="106584564"/>
<evidence type="ECO:0000256" key="8">
    <source>
        <dbReference type="ARBA" id="ARBA00023242"/>
    </source>
</evidence>
<dbReference type="CDD" id="cd20374">
    <property type="entry name" value="Pot1C"/>
    <property type="match status" value="1"/>
</dbReference>
<comment type="similarity">
    <text evidence="3">Belongs to the telombin family.</text>
</comment>
<sequence length="840" mass="92012">MTSISVILVVDSSIVENKREIQGISPCCLTQSILEVMPVLVVKDGPGTQVPAQLQRISIPLLSPTSDCTGKTVKGRVVHKGPLVSMGEDNYVLKTVIQELSLPPSEEDSQQNMSPEHSSINIILFGALAKDYSESVSQGDMLLVTGFTVGNSPTAQKDKLHACNLQLAGDDAWMYVWPSTVSSRASVPRKRTSPASTEVTKAAKVVKYTYVPLSDLKPGVVVNVYAVVTFFKQPFRTKGTDYCSTLKITDQSNKKVGCTIFCDKLEEHPKIFKMGDIIRLHRVKTQLFNGAISLLTSHGFSVVTFDGMVGSPVVPRTSSGSFKFGEEDCQVVEALRTWAANQSLVPAEPCVPLSAVQPKTYFDLTCQLLAKAPVDSSCTLLKVWDGSKCPHPLLDVFVEPNTLEGSPTLSKDMANLTANVLVYDNHVEVARQFKPGSYLRIYNLHAVPGASRLPSNDSGQSDQTGHLGFHLHGGTSYGRGLRVLPEDSPDILDLKRILETFSESDINDSSMFEVWSTPPESFGTAPDEIATERTCDHTVEQVSLAEVKSRGPPQMFHIQAQLKSYQPQRLYQSLKLFCHKCKTIRDVPDDVTVGGLFSEAQKDVGPCNNGYWTLVLPLPREPPSESPSRTLTLLMSSQLMGKGKAKELIFLKGATLEETCRIASAYSNIVPVTSPQGTMTPMDLSAPFLFRGTKRYYGCKQCSQLKVGESLGEGVEVWDEKSVADALGVQLLQYGLLMKLELQDGTGSLEALLWRDAESFFHVSAEDAAADQEAQDRVQETMDRLCPPGSSTAERPWMDLCLSAYTVEENGQRRACYQICHTDTRGTNTHTHPHATPSDT</sequence>
<reference evidence="11" key="1">
    <citation type="submission" date="2025-08" db="UniProtKB">
        <authorList>
            <consortium name="RefSeq"/>
        </authorList>
    </citation>
    <scope>IDENTIFICATION</scope>
</reference>
<evidence type="ECO:0000313" key="11">
    <source>
        <dbReference type="RefSeq" id="XP_045561946.1"/>
    </source>
</evidence>
<dbReference type="Proteomes" id="UP001652741">
    <property type="component" value="Chromosome ssa23"/>
</dbReference>
<dbReference type="InterPro" id="IPR028389">
    <property type="entry name" value="POT1"/>
</dbReference>
<evidence type="ECO:0000256" key="3">
    <source>
        <dbReference type="ARBA" id="ARBA00008442"/>
    </source>
</evidence>
<evidence type="ECO:0000256" key="4">
    <source>
        <dbReference type="ARBA" id="ARBA00015253"/>
    </source>
</evidence>
<gene>
    <name evidence="11" type="primary">pot1</name>
</gene>
<dbReference type="InterPro" id="IPR011564">
    <property type="entry name" value="Telomer_end-bd_POT1/Cdc13"/>
</dbReference>
<proteinExistence type="inferred from homology"/>
<dbReference type="InterPro" id="IPR012340">
    <property type="entry name" value="NA-bd_OB-fold"/>
</dbReference>
<dbReference type="PANTHER" id="PTHR14513">
    <property type="entry name" value="PROTECTION OF TELOMERES 1"/>
    <property type="match status" value="1"/>
</dbReference>
<evidence type="ECO:0000256" key="5">
    <source>
        <dbReference type="ARBA" id="ARBA00022454"/>
    </source>
</evidence>
<evidence type="ECO:0000256" key="2">
    <source>
        <dbReference type="ARBA" id="ARBA00004574"/>
    </source>
</evidence>
<dbReference type="Gene3D" id="2.40.50.140">
    <property type="entry name" value="Nucleic acid-binding proteins"/>
    <property type="match status" value="2"/>
</dbReference>
<evidence type="ECO:0000256" key="6">
    <source>
        <dbReference type="ARBA" id="ARBA00022895"/>
    </source>
</evidence>
<organism evidence="10 11">
    <name type="scientific">Salmo salar</name>
    <name type="common">Atlantic salmon</name>
    <dbReference type="NCBI Taxonomy" id="8030"/>
    <lineage>
        <taxon>Eukaryota</taxon>
        <taxon>Metazoa</taxon>
        <taxon>Chordata</taxon>
        <taxon>Craniata</taxon>
        <taxon>Vertebrata</taxon>
        <taxon>Euteleostomi</taxon>
        <taxon>Actinopterygii</taxon>
        <taxon>Neopterygii</taxon>
        <taxon>Teleostei</taxon>
        <taxon>Protacanthopterygii</taxon>
        <taxon>Salmoniformes</taxon>
        <taxon>Salmonidae</taxon>
        <taxon>Salmoninae</taxon>
        <taxon>Salmo</taxon>
    </lineage>
</organism>
<dbReference type="SUPFAM" id="SSF50249">
    <property type="entry name" value="Nucleic acid-binding proteins"/>
    <property type="match status" value="2"/>
</dbReference>
<dbReference type="InterPro" id="IPR032042">
    <property type="entry name" value="POT1PC"/>
</dbReference>
<keyword evidence="10" id="KW-1185">Reference proteome</keyword>
<accession>A0ABM3DT12</accession>
<evidence type="ECO:0000256" key="1">
    <source>
        <dbReference type="ARBA" id="ARBA00004123"/>
    </source>
</evidence>